<dbReference type="GO" id="GO:0006751">
    <property type="term" value="P:glutathione catabolic process"/>
    <property type="evidence" value="ECO:0007669"/>
    <property type="project" value="UniProtKB-UniRule"/>
</dbReference>
<dbReference type="GO" id="GO:0005886">
    <property type="term" value="C:plasma membrane"/>
    <property type="evidence" value="ECO:0007669"/>
    <property type="project" value="TreeGrafter"/>
</dbReference>
<dbReference type="Gene3D" id="1.10.246.130">
    <property type="match status" value="1"/>
</dbReference>
<dbReference type="OrthoDB" id="1081007at2759"/>
<keyword evidence="9" id="KW-0812">Transmembrane</keyword>
<gene>
    <name evidence="10" type="ORF">SISNIDRAFT_404184</name>
</gene>
<dbReference type="InterPro" id="IPR043137">
    <property type="entry name" value="GGT_ssub_C"/>
</dbReference>
<dbReference type="PANTHER" id="PTHR11686:SF9">
    <property type="entry name" value="RE13973P"/>
    <property type="match status" value="1"/>
</dbReference>
<dbReference type="EMBL" id="KV419395">
    <property type="protein sequence ID" value="KZS98351.1"/>
    <property type="molecule type" value="Genomic_DNA"/>
</dbReference>
<dbReference type="AlphaFoldDB" id="A0A165A1B3"/>
<dbReference type="Proteomes" id="UP000076722">
    <property type="component" value="Unassembled WGS sequence"/>
</dbReference>
<dbReference type="EC" id="2.3.2.2" evidence="8"/>
<name>A0A165A1B3_9AGAM</name>
<reference evidence="10 11" key="1">
    <citation type="journal article" date="2016" name="Mol. Biol. Evol.">
        <title>Comparative Genomics of Early-Diverging Mushroom-Forming Fungi Provides Insights into the Origins of Lignocellulose Decay Capabilities.</title>
        <authorList>
            <person name="Nagy L.G."/>
            <person name="Riley R."/>
            <person name="Tritt A."/>
            <person name="Adam C."/>
            <person name="Daum C."/>
            <person name="Floudas D."/>
            <person name="Sun H."/>
            <person name="Yadav J.S."/>
            <person name="Pangilinan J."/>
            <person name="Larsson K.H."/>
            <person name="Matsuura K."/>
            <person name="Barry K."/>
            <person name="Labutti K."/>
            <person name="Kuo R."/>
            <person name="Ohm R.A."/>
            <person name="Bhattacharya S.S."/>
            <person name="Shirouzu T."/>
            <person name="Yoshinaga Y."/>
            <person name="Martin F.M."/>
            <person name="Grigoriev I.V."/>
            <person name="Hibbett D.S."/>
        </authorList>
    </citation>
    <scope>NUCLEOTIDE SEQUENCE [LARGE SCALE GENOMIC DNA]</scope>
    <source>
        <strain evidence="10 11">HHB9708</strain>
    </source>
</reference>
<keyword evidence="9" id="KW-1133">Transmembrane helix</keyword>
<keyword evidence="11" id="KW-1185">Reference proteome</keyword>
<evidence type="ECO:0000256" key="5">
    <source>
        <dbReference type="ARBA" id="ARBA00047417"/>
    </source>
</evidence>
<evidence type="ECO:0000313" key="10">
    <source>
        <dbReference type="EMBL" id="KZS98351.1"/>
    </source>
</evidence>
<comment type="pathway">
    <text evidence="3 8">Sulfur metabolism; glutathione metabolism.</text>
</comment>
<comment type="similarity">
    <text evidence="4">Belongs to the gamma-glutamyltransferase family.</text>
</comment>
<keyword evidence="8" id="KW-0378">Hydrolase</keyword>
<sequence length="597" mass="63957">MNEDDPDAVAKGCLWIALFIVVVICIVALTIFVGPEFPTAPPPTESLPQSPFPTQRPKNPAYLVQAEHGAAASDSLECSEIGVAVLKDGGNAVDASVASILCTGVISLFSSGIGGGGFMTIRVPSKTPNTSSEVFIVDFRETAPSGSNATMYQHDQLAARFGGLAVGVPGELRGLQEAHQRWGRLSWERLVAPSVALAAERKVDRELAGRLKGVESFILADPDWSDFTIDGRVLEEGEIVTRPALARTLQTIATEGPDAFYEGPIADALIKKIQSTGGIVTHEDLSSYKVRVDRALKGSYRGRTIYTPHAPSGGPVLLLILNLLEHYPDFILDGKTPINIHRMIEAMKFGFAARTKISDSLTDEDVKRMALLHTKEYSDLIFPNITDDTTHPAAYYNASFDVPDDHGTAHTSVVDIDGMAVAVTSTINVPFGARVLDPVTGVILNDEMDDFSTPGTPNSWGLWPSPYNYPSPGKRPLSSMVPIIIEEADGSFYCAIGAAGGSRIIGAVLQTVIGLDWGLDVSAAIESPRLHDQLFPSIVDMDSGFSDSVIYDLIGRGHNITVGNINRITSVVQAVMKKGDYIFAASDSRKNAVAAGY</sequence>
<comment type="catalytic activity">
    <reaction evidence="1 8">
        <text>an S-substituted glutathione + H2O = an S-substituted L-cysteinylglycine + L-glutamate</text>
        <dbReference type="Rhea" id="RHEA:59468"/>
        <dbReference type="ChEBI" id="CHEBI:15377"/>
        <dbReference type="ChEBI" id="CHEBI:29985"/>
        <dbReference type="ChEBI" id="CHEBI:90779"/>
        <dbReference type="ChEBI" id="CHEBI:143103"/>
        <dbReference type="EC" id="3.4.19.13"/>
    </reaction>
</comment>
<dbReference type="InterPro" id="IPR000101">
    <property type="entry name" value="GGT_peptidase"/>
</dbReference>
<dbReference type="SUPFAM" id="SSF56235">
    <property type="entry name" value="N-terminal nucleophile aminohydrolases (Ntn hydrolases)"/>
    <property type="match status" value="1"/>
</dbReference>
<feature type="transmembrane region" description="Helical" evidence="9">
    <location>
        <begin position="12"/>
        <end position="33"/>
    </location>
</feature>
<evidence type="ECO:0000256" key="1">
    <source>
        <dbReference type="ARBA" id="ARBA00001049"/>
    </source>
</evidence>
<dbReference type="FunFam" id="3.60.20.40:FF:000001">
    <property type="entry name" value="Gamma-glutamyltranspeptidase 1"/>
    <property type="match status" value="1"/>
</dbReference>
<evidence type="ECO:0000256" key="4">
    <source>
        <dbReference type="ARBA" id="ARBA00009381"/>
    </source>
</evidence>
<dbReference type="GO" id="GO:0000324">
    <property type="term" value="C:fungal-type vacuole"/>
    <property type="evidence" value="ECO:0007669"/>
    <property type="project" value="TreeGrafter"/>
</dbReference>
<evidence type="ECO:0000256" key="6">
    <source>
        <dbReference type="PIRSR" id="PIRSR600101-1"/>
    </source>
</evidence>
<dbReference type="UniPathway" id="UPA00204"/>
<dbReference type="PRINTS" id="PR01210">
    <property type="entry name" value="GGTRANSPTASE"/>
</dbReference>
<dbReference type="GO" id="GO:0103068">
    <property type="term" value="F:leukotriene C4 gamma-glutamyl transferase activity"/>
    <property type="evidence" value="ECO:0007669"/>
    <property type="project" value="UniProtKB-EC"/>
</dbReference>
<organism evidence="10 11">
    <name type="scientific">Sistotremastrum niveocremeum HHB9708</name>
    <dbReference type="NCBI Taxonomy" id="1314777"/>
    <lineage>
        <taxon>Eukaryota</taxon>
        <taxon>Fungi</taxon>
        <taxon>Dikarya</taxon>
        <taxon>Basidiomycota</taxon>
        <taxon>Agaricomycotina</taxon>
        <taxon>Agaricomycetes</taxon>
        <taxon>Sistotremastrales</taxon>
        <taxon>Sistotremastraceae</taxon>
        <taxon>Sertulicium</taxon>
        <taxon>Sertulicium niveocremeum</taxon>
    </lineage>
</organism>
<protein>
    <recommendedName>
        <fullName evidence="8">Glutathione hydrolase</fullName>
        <ecNumber evidence="8">2.3.2.2</ecNumber>
        <ecNumber evidence="8">3.4.19.13</ecNumber>
    </recommendedName>
    <alternativeName>
        <fullName evidence="8">Gamma-glutamyltransferase</fullName>
    </alternativeName>
    <alternativeName>
        <fullName evidence="8">Gamma-glutamyltranspeptidase</fullName>
    </alternativeName>
</protein>
<evidence type="ECO:0000313" key="11">
    <source>
        <dbReference type="Proteomes" id="UP000076722"/>
    </source>
</evidence>
<comment type="catalytic activity">
    <reaction evidence="2 8">
        <text>glutathione + H2O = L-cysteinylglycine + L-glutamate</text>
        <dbReference type="Rhea" id="RHEA:28807"/>
        <dbReference type="ChEBI" id="CHEBI:15377"/>
        <dbReference type="ChEBI" id="CHEBI:29985"/>
        <dbReference type="ChEBI" id="CHEBI:57925"/>
        <dbReference type="ChEBI" id="CHEBI:61694"/>
        <dbReference type="EC" id="3.4.19.13"/>
    </reaction>
</comment>
<feature type="binding site" evidence="7">
    <location>
        <position position="450"/>
    </location>
    <ligand>
        <name>L-glutamate</name>
        <dbReference type="ChEBI" id="CHEBI:29985"/>
    </ligand>
</feature>
<keyword evidence="9" id="KW-0472">Membrane</keyword>
<evidence type="ECO:0000256" key="9">
    <source>
        <dbReference type="SAM" id="Phobius"/>
    </source>
</evidence>
<dbReference type="GO" id="GO:0036374">
    <property type="term" value="F:glutathione hydrolase activity"/>
    <property type="evidence" value="ECO:0007669"/>
    <property type="project" value="UniProtKB-UniRule"/>
</dbReference>
<dbReference type="EC" id="3.4.19.13" evidence="8"/>
<dbReference type="NCBIfam" id="TIGR00066">
    <property type="entry name" value="g_glut_trans"/>
    <property type="match status" value="1"/>
</dbReference>
<dbReference type="InterPro" id="IPR029055">
    <property type="entry name" value="Ntn_hydrolases_N"/>
</dbReference>
<keyword evidence="8" id="KW-0808">Transferase</keyword>
<evidence type="ECO:0000256" key="2">
    <source>
        <dbReference type="ARBA" id="ARBA00001089"/>
    </source>
</evidence>
<feature type="binding site" evidence="7">
    <location>
        <begin position="426"/>
        <end position="428"/>
    </location>
    <ligand>
        <name>L-glutamate</name>
        <dbReference type="ChEBI" id="CHEBI:29985"/>
    </ligand>
</feature>
<dbReference type="STRING" id="1314777.A0A165A1B3"/>
<feature type="active site" description="Nucleophile" evidence="6">
    <location>
        <position position="408"/>
    </location>
</feature>
<dbReference type="Gene3D" id="3.60.20.40">
    <property type="match status" value="1"/>
</dbReference>
<evidence type="ECO:0000256" key="7">
    <source>
        <dbReference type="PIRSR" id="PIRSR600101-2"/>
    </source>
</evidence>
<proteinExistence type="inferred from homology"/>
<evidence type="ECO:0000256" key="3">
    <source>
        <dbReference type="ARBA" id="ARBA00005115"/>
    </source>
</evidence>
<feature type="binding site" evidence="7">
    <location>
        <position position="501"/>
    </location>
    <ligand>
        <name>L-glutamate</name>
        <dbReference type="ChEBI" id="CHEBI:29985"/>
    </ligand>
</feature>
<comment type="function">
    <text evidence="8">Cleaves the gamma-glutamyl peptide bond of glutathione and glutathione conjugates.</text>
</comment>
<comment type="catalytic activity">
    <reaction evidence="5 8">
        <text>an N-terminal (5-L-glutamyl)-[peptide] + an alpha-amino acid = 5-L-glutamyl amino acid + an N-terminal L-alpha-aminoacyl-[peptide]</text>
        <dbReference type="Rhea" id="RHEA:23904"/>
        <dbReference type="Rhea" id="RHEA-COMP:9780"/>
        <dbReference type="Rhea" id="RHEA-COMP:9795"/>
        <dbReference type="ChEBI" id="CHEBI:77644"/>
        <dbReference type="ChEBI" id="CHEBI:78597"/>
        <dbReference type="ChEBI" id="CHEBI:78599"/>
        <dbReference type="ChEBI" id="CHEBI:78608"/>
        <dbReference type="EC" id="2.3.2.2"/>
    </reaction>
</comment>
<feature type="binding site" evidence="7">
    <location>
        <position position="140"/>
    </location>
    <ligand>
        <name>L-glutamate</name>
        <dbReference type="ChEBI" id="CHEBI:29985"/>
    </ligand>
</feature>
<dbReference type="PANTHER" id="PTHR11686">
    <property type="entry name" value="GAMMA GLUTAMYL TRANSPEPTIDASE"/>
    <property type="match status" value="1"/>
</dbReference>
<evidence type="ECO:0000256" key="8">
    <source>
        <dbReference type="RuleBase" id="RU368068"/>
    </source>
</evidence>
<keyword evidence="8" id="KW-0012">Acyltransferase</keyword>
<dbReference type="Pfam" id="PF01019">
    <property type="entry name" value="G_glu_transpept"/>
    <property type="match status" value="1"/>
</dbReference>
<dbReference type="InterPro" id="IPR043138">
    <property type="entry name" value="GGT_lsub"/>
</dbReference>
<feature type="binding site" evidence="7">
    <location>
        <begin position="478"/>
        <end position="479"/>
    </location>
    <ligand>
        <name>L-glutamate</name>
        <dbReference type="ChEBI" id="CHEBI:29985"/>
    </ligand>
</feature>
<accession>A0A165A1B3</accession>